<name>A0ABW6GRE4_9ACTN</name>
<organism evidence="1 2">
    <name type="scientific">Kitasatospora phosalacinea</name>
    <dbReference type="NCBI Taxonomy" id="2065"/>
    <lineage>
        <taxon>Bacteria</taxon>
        <taxon>Bacillati</taxon>
        <taxon>Actinomycetota</taxon>
        <taxon>Actinomycetes</taxon>
        <taxon>Kitasatosporales</taxon>
        <taxon>Streptomycetaceae</taxon>
        <taxon>Kitasatospora</taxon>
    </lineage>
</organism>
<proteinExistence type="predicted"/>
<evidence type="ECO:0000313" key="1">
    <source>
        <dbReference type="EMBL" id="MFE1355333.1"/>
    </source>
</evidence>
<sequence>MDVQEVALRVQGIAAVAWDYEAAHSREDRLHVDVLRAIADGSMDERSRSLAQAALATTMIQFGRHAA</sequence>
<dbReference type="RefSeq" id="WP_380329331.1">
    <property type="nucleotide sequence ID" value="NZ_JBHYPW010000056.1"/>
</dbReference>
<comment type="caution">
    <text evidence="1">The sequence shown here is derived from an EMBL/GenBank/DDBJ whole genome shotgun (WGS) entry which is preliminary data.</text>
</comment>
<dbReference type="EMBL" id="JBHYPX010000058">
    <property type="protein sequence ID" value="MFE1355333.1"/>
    <property type="molecule type" value="Genomic_DNA"/>
</dbReference>
<keyword evidence="2" id="KW-1185">Reference proteome</keyword>
<evidence type="ECO:0000313" key="2">
    <source>
        <dbReference type="Proteomes" id="UP001599542"/>
    </source>
</evidence>
<accession>A0ABW6GRE4</accession>
<gene>
    <name evidence="1" type="ORF">ACFW6T_25405</name>
</gene>
<reference evidence="1 2" key="1">
    <citation type="submission" date="2024-09" db="EMBL/GenBank/DDBJ databases">
        <title>The Natural Products Discovery Center: Release of the First 8490 Sequenced Strains for Exploring Actinobacteria Biosynthetic Diversity.</title>
        <authorList>
            <person name="Kalkreuter E."/>
            <person name="Kautsar S.A."/>
            <person name="Yang D."/>
            <person name="Bader C.D."/>
            <person name="Teijaro C.N."/>
            <person name="Fluegel L."/>
            <person name="Davis C.M."/>
            <person name="Simpson J.R."/>
            <person name="Lauterbach L."/>
            <person name="Steele A.D."/>
            <person name="Gui C."/>
            <person name="Meng S."/>
            <person name="Li G."/>
            <person name="Viehrig K."/>
            <person name="Ye F."/>
            <person name="Su P."/>
            <person name="Kiefer A.F."/>
            <person name="Nichols A."/>
            <person name="Cepeda A.J."/>
            <person name="Yan W."/>
            <person name="Fan B."/>
            <person name="Jiang Y."/>
            <person name="Adhikari A."/>
            <person name="Zheng C.-J."/>
            <person name="Schuster L."/>
            <person name="Cowan T.M."/>
            <person name="Smanski M.J."/>
            <person name="Chevrette M.G."/>
            <person name="De Carvalho L.P.S."/>
            <person name="Shen B."/>
        </authorList>
    </citation>
    <scope>NUCLEOTIDE SEQUENCE [LARGE SCALE GENOMIC DNA]</scope>
    <source>
        <strain evidence="1 2">NPDC058753</strain>
    </source>
</reference>
<protein>
    <submittedName>
        <fullName evidence="1">Uncharacterized protein</fullName>
    </submittedName>
</protein>
<dbReference type="Proteomes" id="UP001599542">
    <property type="component" value="Unassembled WGS sequence"/>
</dbReference>